<dbReference type="Gene3D" id="3.20.20.70">
    <property type="entry name" value="Aldolase class I"/>
    <property type="match status" value="1"/>
</dbReference>
<dbReference type="InterPro" id="IPR002220">
    <property type="entry name" value="DapA-like"/>
</dbReference>
<keyword evidence="1 2" id="KW-0456">Lyase</keyword>
<dbReference type="SUPFAM" id="SSF51569">
    <property type="entry name" value="Aldolase"/>
    <property type="match status" value="1"/>
</dbReference>
<protein>
    <submittedName>
        <fullName evidence="2">Dihydrodipicolinate synthase/N-acetylneuraminate lyase</fullName>
    </submittedName>
</protein>
<evidence type="ECO:0000256" key="1">
    <source>
        <dbReference type="ARBA" id="ARBA00023239"/>
    </source>
</evidence>
<proteinExistence type="predicted"/>
<gene>
    <name evidence="2" type="ORF">SAMN05216466_1433</name>
</gene>
<sequence>MLFDNMARAVLPFSLSVIHSIPIRDPMNVSPIVESEFASTVMAVPPLARRADLSLDASENRKLIRHIEAGGVRTLLYGGNANLYHVAVSEYRELLDMLAESAGADTRVIPAIGPDYGKMLDQARILAQTSYRTAMVLPLAGFTTSEGVEAGLTRIADAAGIPLTLYIKSENYVDVDTLARLVDRGTLIAVKYAIVRENPAEDAYLRRLLQSVNPARVVSGMGERPALIHVRDFGLASWTTGSGCIASHAVTALLRAAKESRDADAQRIYDSFMPLETLRDDISLIRVLHDAVTFSGIADMGAILPLLSRTPQEHHAAVNAATQALLAFERSLVATALA</sequence>
<dbReference type="CDD" id="cd00408">
    <property type="entry name" value="DHDPS-like"/>
    <property type="match status" value="1"/>
</dbReference>
<dbReference type="EMBL" id="FNCJ01000043">
    <property type="protein sequence ID" value="SDI88972.1"/>
    <property type="molecule type" value="Genomic_DNA"/>
</dbReference>
<dbReference type="SMART" id="SM01130">
    <property type="entry name" value="DHDPS"/>
    <property type="match status" value="1"/>
</dbReference>
<dbReference type="AlphaFoldDB" id="A0A1G8P928"/>
<organism evidence="2 3">
    <name type="scientific">Paraburkholderia phenazinium</name>
    <dbReference type="NCBI Taxonomy" id="60549"/>
    <lineage>
        <taxon>Bacteria</taxon>
        <taxon>Pseudomonadati</taxon>
        <taxon>Pseudomonadota</taxon>
        <taxon>Betaproteobacteria</taxon>
        <taxon>Burkholderiales</taxon>
        <taxon>Burkholderiaceae</taxon>
        <taxon>Paraburkholderia</taxon>
    </lineage>
</organism>
<dbReference type="Proteomes" id="UP000199706">
    <property type="component" value="Unassembled WGS sequence"/>
</dbReference>
<evidence type="ECO:0000313" key="2">
    <source>
        <dbReference type="EMBL" id="SDI88972.1"/>
    </source>
</evidence>
<evidence type="ECO:0000313" key="3">
    <source>
        <dbReference type="Proteomes" id="UP000199706"/>
    </source>
</evidence>
<reference evidence="2 3" key="1">
    <citation type="submission" date="2016-10" db="EMBL/GenBank/DDBJ databases">
        <authorList>
            <person name="de Groot N.N."/>
        </authorList>
    </citation>
    <scope>NUCLEOTIDE SEQUENCE [LARGE SCALE GENOMIC DNA]</scope>
    <source>
        <strain evidence="2 3">LMG 2247</strain>
    </source>
</reference>
<accession>A0A1G8P928</accession>
<dbReference type="GO" id="GO:0016829">
    <property type="term" value="F:lyase activity"/>
    <property type="evidence" value="ECO:0007669"/>
    <property type="project" value="UniProtKB-KW"/>
</dbReference>
<name>A0A1G8P928_9BURK</name>
<dbReference type="InterPro" id="IPR013785">
    <property type="entry name" value="Aldolase_TIM"/>
</dbReference>